<dbReference type="Pfam" id="PF01835">
    <property type="entry name" value="MG2"/>
    <property type="match status" value="1"/>
</dbReference>
<keyword evidence="4" id="KW-1185">Reference proteome</keyword>
<dbReference type="KEGG" id="tsr:106553527"/>
<dbReference type="PANTHER" id="PTHR11412">
    <property type="entry name" value="MACROGLOBULIN / COMPLEMENT"/>
    <property type="match status" value="1"/>
</dbReference>
<dbReference type="InterPro" id="IPR041425">
    <property type="entry name" value="C3/4/5_MG1"/>
</dbReference>
<feature type="domain" description="Complement C3/4/5 macroglobulin" evidence="3">
    <location>
        <begin position="21"/>
        <end position="121"/>
    </location>
</feature>
<dbReference type="Pfam" id="PF17790">
    <property type="entry name" value="MG1"/>
    <property type="match status" value="1"/>
</dbReference>
<feature type="domain" description="Macroglobulin" evidence="2">
    <location>
        <begin position="128"/>
        <end position="193"/>
    </location>
</feature>
<name>A0A6I9YSJ9_9SAUR</name>
<evidence type="ECO:0000313" key="5">
    <source>
        <dbReference type="RefSeq" id="XP_013927528.1"/>
    </source>
</evidence>
<dbReference type="InterPro" id="IPR050473">
    <property type="entry name" value="A2M/Complement_sys"/>
</dbReference>
<keyword evidence="1" id="KW-0732">Signal</keyword>
<organism evidence="4 5">
    <name type="scientific">Thamnophis sirtalis</name>
    <dbReference type="NCBI Taxonomy" id="35019"/>
    <lineage>
        <taxon>Eukaryota</taxon>
        <taxon>Metazoa</taxon>
        <taxon>Chordata</taxon>
        <taxon>Craniata</taxon>
        <taxon>Vertebrata</taxon>
        <taxon>Euteleostomi</taxon>
        <taxon>Lepidosauria</taxon>
        <taxon>Squamata</taxon>
        <taxon>Bifurcata</taxon>
        <taxon>Unidentata</taxon>
        <taxon>Episquamata</taxon>
        <taxon>Toxicofera</taxon>
        <taxon>Serpentes</taxon>
        <taxon>Colubroidea</taxon>
        <taxon>Colubridae</taxon>
        <taxon>Natricinae</taxon>
        <taxon>Thamnophis</taxon>
    </lineage>
</organism>
<dbReference type="GeneID" id="106553527"/>
<evidence type="ECO:0000256" key="1">
    <source>
        <dbReference type="SAM" id="SignalP"/>
    </source>
</evidence>
<evidence type="ECO:0000259" key="2">
    <source>
        <dbReference type="Pfam" id="PF01835"/>
    </source>
</evidence>
<feature type="signal peptide" evidence="1">
    <location>
        <begin position="1"/>
        <end position="18"/>
    </location>
</feature>
<dbReference type="InterPro" id="IPR002890">
    <property type="entry name" value="MG2"/>
</dbReference>
<sequence>MIYLSIFLFLMLYGRGLAQDQTYVISAPKFIRVGASEQVVIQAYGYTQEFQVTISIKSYPDKTITYAFGTIPMTPANRFQGSVTLTVQPKDLRTDDPQKRVESVYLEATSPHFTRQKKMLLMYDNGFLFVQTDKPVYTPDQSVKVRVYSLNEELRPARRAAVLTFVDPDGVEVDIIRQEDATGIVSFPEFKIPPYPK</sequence>
<dbReference type="GO" id="GO:0004866">
    <property type="term" value="F:endopeptidase inhibitor activity"/>
    <property type="evidence" value="ECO:0007669"/>
    <property type="project" value="InterPro"/>
</dbReference>
<dbReference type="Proteomes" id="UP000504617">
    <property type="component" value="Unplaced"/>
</dbReference>
<gene>
    <name evidence="5" type="primary">LOC106553527</name>
</gene>
<protein>
    <submittedName>
        <fullName evidence="5">Complement C5-like</fullName>
    </submittedName>
</protein>
<dbReference type="OrthoDB" id="9909236at2759"/>
<evidence type="ECO:0000313" key="4">
    <source>
        <dbReference type="Proteomes" id="UP000504617"/>
    </source>
</evidence>
<accession>A0A6I9YSJ9</accession>
<dbReference type="RefSeq" id="XP_013927528.1">
    <property type="nucleotide sequence ID" value="XM_014072053.1"/>
</dbReference>
<feature type="chain" id="PRO_5026838145" evidence="1">
    <location>
        <begin position="19"/>
        <end position="197"/>
    </location>
</feature>
<dbReference type="PANTHER" id="PTHR11412:SF83">
    <property type="entry name" value="COMPLEMENT C5"/>
    <property type="match status" value="1"/>
</dbReference>
<proteinExistence type="predicted"/>
<evidence type="ECO:0000259" key="3">
    <source>
        <dbReference type="Pfam" id="PF17790"/>
    </source>
</evidence>
<dbReference type="Gene3D" id="2.60.40.1930">
    <property type="match status" value="2"/>
</dbReference>
<reference evidence="5" key="1">
    <citation type="submission" date="2025-08" db="UniProtKB">
        <authorList>
            <consortium name="RefSeq"/>
        </authorList>
    </citation>
    <scope>IDENTIFICATION</scope>
    <source>
        <tissue evidence="5">Skeletal muscle</tissue>
    </source>
</reference>
<dbReference type="AlphaFoldDB" id="A0A6I9YSJ9"/>